<dbReference type="PANTHER" id="PTHR42894">
    <property type="entry name" value="N-(5'-PHOSPHORIBOSYL)ANTHRANILATE ISOMERASE"/>
    <property type="match status" value="1"/>
</dbReference>
<evidence type="ECO:0000256" key="8">
    <source>
        <dbReference type="ARBA" id="ARBA00023141"/>
    </source>
</evidence>
<accession>A0A7X1GGY7</accession>
<dbReference type="Proteomes" id="UP000526003">
    <property type="component" value="Unassembled WGS sequence"/>
</dbReference>
<keyword evidence="6 10" id="KW-0028">Amino-acid biosynthesis</keyword>
<dbReference type="GO" id="GO:0000162">
    <property type="term" value="P:L-tryptophan biosynthetic process"/>
    <property type="evidence" value="ECO:0007669"/>
    <property type="project" value="UniProtKB-UniRule"/>
</dbReference>
<gene>
    <name evidence="10" type="primary">trpF</name>
    <name evidence="12" type="ORF">H7995_16495</name>
</gene>
<organism evidence="12 13">
    <name type="scientific">Pseudomonas kielensis</name>
    <dbReference type="NCBI Taxonomy" id="2762577"/>
    <lineage>
        <taxon>Bacteria</taxon>
        <taxon>Pseudomonadati</taxon>
        <taxon>Pseudomonadota</taxon>
        <taxon>Gammaproteobacteria</taxon>
        <taxon>Pseudomonadales</taxon>
        <taxon>Pseudomonadaceae</taxon>
        <taxon>Pseudomonas</taxon>
    </lineage>
</organism>
<feature type="domain" description="N-(5'phosphoribosyl) anthranilate isomerase (PRAI)" evidence="11">
    <location>
        <begin position="7"/>
        <end position="202"/>
    </location>
</feature>
<keyword evidence="9 10" id="KW-0413">Isomerase</keyword>
<dbReference type="InterPro" id="IPR011060">
    <property type="entry name" value="RibuloseP-bd_barrel"/>
</dbReference>
<dbReference type="UniPathway" id="UPA00035">
    <property type="reaction ID" value="UER00042"/>
</dbReference>
<dbReference type="EC" id="5.3.1.24" evidence="4 10"/>
<dbReference type="CDD" id="cd00405">
    <property type="entry name" value="PRAI"/>
    <property type="match status" value="1"/>
</dbReference>
<evidence type="ECO:0000313" key="13">
    <source>
        <dbReference type="Proteomes" id="UP000526003"/>
    </source>
</evidence>
<dbReference type="AlphaFoldDB" id="A0A7X1GGY7"/>
<dbReference type="SUPFAM" id="SSF51366">
    <property type="entry name" value="Ribulose-phoshate binding barrel"/>
    <property type="match status" value="1"/>
</dbReference>
<dbReference type="RefSeq" id="WP_185818621.1">
    <property type="nucleotide sequence ID" value="NZ_CP090311.1"/>
</dbReference>
<dbReference type="PANTHER" id="PTHR42894:SF1">
    <property type="entry name" value="N-(5'-PHOSPHORIBOSYL)ANTHRANILATE ISOMERASE"/>
    <property type="match status" value="1"/>
</dbReference>
<sequence>MPAVRSKICGITRIEDALAAVAAGADAIGLVFYAKSPRAVTVHQARAIIAALPPFVTTVGLFVNASRCELGEILDAVPLDLLQFHGDETAADCEGWHRPYIKALRVKAGDDIAAACDAYPSASGILLDTYVEGVPGGTGEAFDWSLIPPGLRKPIILAGGLTPDNVAQAIARVRPYAVDVSGGVEQGKGIKDHARIHAFMQAVRSSTATM</sequence>
<evidence type="ECO:0000256" key="5">
    <source>
        <dbReference type="ARBA" id="ARBA00022272"/>
    </source>
</evidence>
<dbReference type="EMBL" id="JACMYG010000016">
    <property type="protein sequence ID" value="MBC2691398.1"/>
    <property type="molecule type" value="Genomic_DNA"/>
</dbReference>
<dbReference type="NCBIfam" id="NF002298">
    <property type="entry name" value="PRK01222.1-4"/>
    <property type="match status" value="1"/>
</dbReference>
<comment type="similarity">
    <text evidence="3 10">Belongs to the TrpF family.</text>
</comment>
<dbReference type="InterPro" id="IPR013785">
    <property type="entry name" value="Aldolase_TIM"/>
</dbReference>
<dbReference type="InterPro" id="IPR001240">
    <property type="entry name" value="PRAI_dom"/>
</dbReference>
<proteinExistence type="inferred from homology"/>
<evidence type="ECO:0000256" key="10">
    <source>
        <dbReference type="HAMAP-Rule" id="MF_00135"/>
    </source>
</evidence>
<evidence type="ECO:0000256" key="4">
    <source>
        <dbReference type="ARBA" id="ARBA00012572"/>
    </source>
</evidence>
<dbReference type="Gene3D" id="3.20.20.70">
    <property type="entry name" value="Aldolase class I"/>
    <property type="match status" value="1"/>
</dbReference>
<evidence type="ECO:0000259" key="11">
    <source>
        <dbReference type="Pfam" id="PF00697"/>
    </source>
</evidence>
<evidence type="ECO:0000256" key="9">
    <source>
        <dbReference type="ARBA" id="ARBA00023235"/>
    </source>
</evidence>
<dbReference type="FunFam" id="3.20.20.70:FF:000075">
    <property type="entry name" value="Tryptophan biosynthesis protein TRP1"/>
    <property type="match status" value="1"/>
</dbReference>
<comment type="pathway">
    <text evidence="2 10">Amino-acid biosynthesis; L-tryptophan biosynthesis; L-tryptophan from chorismate: step 3/5.</text>
</comment>
<name>A0A7X1GGY7_9PSED</name>
<evidence type="ECO:0000256" key="6">
    <source>
        <dbReference type="ARBA" id="ARBA00022605"/>
    </source>
</evidence>
<dbReference type="Pfam" id="PF00697">
    <property type="entry name" value="PRAI"/>
    <property type="match status" value="1"/>
</dbReference>
<dbReference type="GO" id="GO:0004640">
    <property type="term" value="F:phosphoribosylanthranilate isomerase activity"/>
    <property type="evidence" value="ECO:0007669"/>
    <property type="project" value="UniProtKB-UniRule"/>
</dbReference>
<evidence type="ECO:0000256" key="1">
    <source>
        <dbReference type="ARBA" id="ARBA00001164"/>
    </source>
</evidence>
<dbReference type="HAMAP" id="MF_00135">
    <property type="entry name" value="PRAI"/>
    <property type="match status" value="1"/>
</dbReference>
<keyword evidence="13" id="KW-1185">Reference proteome</keyword>
<dbReference type="NCBIfam" id="NF002299">
    <property type="entry name" value="PRK01222.1-6"/>
    <property type="match status" value="1"/>
</dbReference>
<evidence type="ECO:0000256" key="3">
    <source>
        <dbReference type="ARBA" id="ARBA00007571"/>
    </source>
</evidence>
<comment type="catalytic activity">
    <reaction evidence="1 10">
        <text>N-(5-phospho-beta-D-ribosyl)anthranilate = 1-(2-carboxyphenylamino)-1-deoxy-D-ribulose 5-phosphate</text>
        <dbReference type="Rhea" id="RHEA:21540"/>
        <dbReference type="ChEBI" id="CHEBI:18277"/>
        <dbReference type="ChEBI" id="CHEBI:58613"/>
        <dbReference type="EC" id="5.3.1.24"/>
    </reaction>
</comment>
<keyword evidence="7 10" id="KW-0822">Tryptophan biosynthesis</keyword>
<reference evidence="12 13" key="1">
    <citation type="submission" date="2020-08" db="EMBL/GenBank/DDBJ databases">
        <title>Pseudomonas sp. nov.</title>
        <authorList>
            <person name="Gieschler S."/>
            <person name="Fiedler G."/>
            <person name="Brinks E."/>
            <person name="Boehnlein C."/>
            <person name="Franz C.M.A.P."/>
            <person name="Kabisch J."/>
        </authorList>
    </citation>
    <scope>NUCLEOTIDE SEQUENCE [LARGE SCALE GENOMIC DNA]</scope>
    <source>
        <strain evidence="12 13">MBT-1</strain>
    </source>
</reference>
<dbReference type="InterPro" id="IPR044643">
    <property type="entry name" value="TrpF_fam"/>
</dbReference>
<evidence type="ECO:0000256" key="7">
    <source>
        <dbReference type="ARBA" id="ARBA00022822"/>
    </source>
</evidence>
<evidence type="ECO:0000256" key="2">
    <source>
        <dbReference type="ARBA" id="ARBA00004664"/>
    </source>
</evidence>
<protein>
    <recommendedName>
        <fullName evidence="5 10">N-(5'-phosphoribosyl)anthranilate isomerase</fullName>
        <shortName evidence="10">PRAI</shortName>
        <ecNumber evidence="4 10">5.3.1.24</ecNumber>
    </recommendedName>
</protein>
<evidence type="ECO:0000313" key="12">
    <source>
        <dbReference type="EMBL" id="MBC2691398.1"/>
    </source>
</evidence>
<comment type="caution">
    <text evidence="12">The sequence shown here is derived from an EMBL/GenBank/DDBJ whole genome shotgun (WGS) entry which is preliminary data.</text>
</comment>
<keyword evidence="8 10" id="KW-0057">Aromatic amino acid biosynthesis</keyword>